<dbReference type="PANTHER" id="PTHR11183">
    <property type="entry name" value="GLYCOGENIN SUBFAMILY MEMBER"/>
    <property type="match status" value="1"/>
</dbReference>
<proteinExistence type="predicted"/>
<protein>
    <recommendedName>
        <fullName evidence="5">Hexosyltransferase</fullName>
    </recommendedName>
</protein>
<evidence type="ECO:0000313" key="4">
    <source>
        <dbReference type="Proteomes" id="UP000811609"/>
    </source>
</evidence>
<accession>A0A8T1N5H7</accession>
<keyword evidence="1" id="KW-0808">Transferase</keyword>
<dbReference type="AlphaFoldDB" id="A0A8T1N5H7"/>
<evidence type="ECO:0000313" key="3">
    <source>
        <dbReference type="EMBL" id="KAG6624668.1"/>
    </source>
</evidence>
<evidence type="ECO:0008006" key="5">
    <source>
        <dbReference type="Google" id="ProtNLM"/>
    </source>
</evidence>
<gene>
    <name evidence="3" type="ORF">CIPAW_16G044100</name>
</gene>
<keyword evidence="1" id="KW-0328">Glycosyltransferase</keyword>
<evidence type="ECO:0000256" key="1">
    <source>
        <dbReference type="ARBA" id="ARBA00022676"/>
    </source>
</evidence>
<dbReference type="Proteomes" id="UP000811609">
    <property type="component" value="Chromosome 16"/>
</dbReference>
<dbReference type="InterPro" id="IPR050587">
    <property type="entry name" value="GNT1/Glycosyltrans_8"/>
</dbReference>
<evidence type="ECO:0000256" key="2">
    <source>
        <dbReference type="ARBA" id="ARBA00023211"/>
    </source>
</evidence>
<comment type="caution">
    <text evidence="3">The sequence shown here is derived from an EMBL/GenBank/DDBJ whole genome shotgun (WGS) entry which is preliminary data.</text>
</comment>
<keyword evidence="2" id="KW-0464">Manganese</keyword>
<reference evidence="3" key="1">
    <citation type="submission" date="2020-12" db="EMBL/GenBank/DDBJ databases">
        <title>WGS assembly of Carya illinoinensis cv. Pawnee.</title>
        <authorList>
            <person name="Platts A."/>
            <person name="Shu S."/>
            <person name="Wright S."/>
            <person name="Barry K."/>
            <person name="Edger P."/>
            <person name="Pires J.C."/>
            <person name="Schmutz J."/>
        </authorList>
    </citation>
    <scope>NUCLEOTIDE SEQUENCE</scope>
    <source>
        <tissue evidence="3">Leaf</tissue>
    </source>
</reference>
<dbReference type="EMBL" id="CM031824">
    <property type="protein sequence ID" value="KAG6624668.1"/>
    <property type="molecule type" value="Genomic_DNA"/>
</dbReference>
<organism evidence="3 4">
    <name type="scientific">Carya illinoinensis</name>
    <name type="common">Pecan</name>
    <dbReference type="NCBI Taxonomy" id="32201"/>
    <lineage>
        <taxon>Eukaryota</taxon>
        <taxon>Viridiplantae</taxon>
        <taxon>Streptophyta</taxon>
        <taxon>Embryophyta</taxon>
        <taxon>Tracheophyta</taxon>
        <taxon>Spermatophyta</taxon>
        <taxon>Magnoliopsida</taxon>
        <taxon>eudicotyledons</taxon>
        <taxon>Gunneridae</taxon>
        <taxon>Pentapetalae</taxon>
        <taxon>rosids</taxon>
        <taxon>fabids</taxon>
        <taxon>Fagales</taxon>
        <taxon>Juglandaceae</taxon>
        <taxon>Carya</taxon>
    </lineage>
</organism>
<name>A0A8T1N5H7_CARIL</name>
<keyword evidence="4" id="KW-1185">Reference proteome</keyword>
<dbReference type="GO" id="GO:0016757">
    <property type="term" value="F:glycosyltransferase activity"/>
    <property type="evidence" value="ECO:0007669"/>
    <property type="project" value="UniProtKB-KW"/>
</dbReference>
<sequence>MMMKTFPSKALVFRIKFVFLALFLLVYAALFLQQSSSIYSEDATISVARSCLHEWHHKGRDVFRLQVHLVAANLAMKGGKRDWNGRKKVVFLSKCRPMMELFRCDDLVRREGDWWLFELEMGRLEQKVSFPVGSCKVALHLWDQVGGEVFNLPKNQSSKKTPPQREAYATVLHSSETYVCSAITPAPSLLQTGTKRDLILLIDSSISNPKSDALVASGWNIIRPVYRIRNPRAKDTYNEYNYSKFRLWQLTDYDKIIFIESDIIMSAAGNDVSIFNAGLMVIEPSNCTLRVLIERREDVVSQNGGDQGFLNEIFVWWHRLPRRVNFLKNLWANNTAEIGMKNRLFGADPPQVYSIHYLGLKPWLCYRDYDCNCKVEYHRVYASDVAHRRLQLFCGLKKRRRIELDWDIKKAREMGFA</sequence>